<dbReference type="EMBL" id="QKWP01000419">
    <property type="protein sequence ID" value="RIB20394.1"/>
    <property type="molecule type" value="Genomic_DNA"/>
</dbReference>
<dbReference type="SUPFAM" id="SSF56112">
    <property type="entry name" value="Protein kinase-like (PK-like)"/>
    <property type="match status" value="1"/>
</dbReference>
<dbReference type="InterPro" id="IPR011009">
    <property type="entry name" value="Kinase-like_dom_sf"/>
</dbReference>
<feature type="non-terminal residue" evidence="1">
    <location>
        <position position="1"/>
    </location>
</feature>
<accession>A0A397VD89</accession>
<evidence type="ECO:0000313" key="2">
    <source>
        <dbReference type="Proteomes" id="UP000266673"/>
    </source>
</evidence>
<organism evidence="1 2">
    <name type="scientific">Gigaspora rosea</name>
    <dbReference type="NCBI Taxonomy" id="44941"/>
    <lineage>
        <taxon>Eukaryota</taxon>
        <taxon>Fungi</taxon>
        <taxon>Fungi incertae sedis</taxon>
        <taxon>Mucoromycota</taxon>
        <taxon>Glomeromycotina</taxon>
        <taxon>Glomeromycetes</taxon>
        <taxon>Diversisporales</taxon>
        <taxon>Gigasporaceae</taxon>
        <taxon>Gigaspora</taxon>
    </lineage>
</organism>
<proteinExistence type="predicted"/>
<name>A0A397VD89_9GLOM</name>
<protein>
    <recommendedName>
        <fullName evidence="3">Serine-threonine/tyrosine-protein kinase catalytic domain-containing protein</fullName>
    </recommendedName>
</protein>
<evidence type="ECO:0000313" key="1">
    <source>
        <dbReference type="EMBL" id="RIB20394.1"/>
    </source>
</evidence>
<dbReference type="Gene3D" id="1.10.510.10">
    <property type="entry name" value="Transferase(Phosphotransferase) domain 1"/>
    <property type="match status" value="1"/>
</dbReference>
<sequence>EPQCYINLMKKCWEREPIKRPSAQKITELLTEWQNDKNILLELTRSDEILKNKSIHIQSYSDGSDGSDSSDGSYKSKFIEFTVELNKLNDEDLQITN</sequence>
<comment type="caution">
    <text evidence="1">The sequence shown here is derived from an EMBL/GenBank/DDBJ whole genome shotgun (WGS) entry which is preliminary data.</text>
</comment>
<keyword evidence="2" id="KW-1185">Reference proteome</keyword>
<gene>
    <name evidence="1" type="ORF">C2G38_2080898</name>
</gene>
<dbReference type="Proteomes" id="UP000266673">
    <property type="component" value="Unassembled WGS sequence"/>
</dbReference>
<evidence type="ECO:0008006" key="3">
    <source>
        <dbReference type="Google" id="ProtNLM"/>
    </source>
</evidence>
<dbReference type="OrthoDB" id="2490842at2759"/>
<dbReference type="AlphaFoldDB" id="A0A397VD89"/>
<reference evidence="1 2" key="1">
    <citation type="submission" date="2018-06" db="EMBL/GenBank/DDBJ databases">
        <title>Comparative genomics reveals the genomic features of Rhizophagus irregularis, R. cerebriforme, R. diaphanum and Gigaspora rosea, and their symbiotic lifestyle signature.</title>
        <authorList>
            <person name="Morin E."/>
            <person name="San Clemente H."/>
            <person name="Chen E.C.H."/>
            <person name="De La Providencia I."/>
            <person name="Hainaut M."/>
            <person name="Kuo A."/>
            <person name="Kohler A."/>
            <person name="Murat C."/>
            <person name="Tang N."/>
            <person name="Roy S."/>
            <person name="Loubradou J."/>
            <person name="Henrissat B."/>
            <person name="Grigoriev I.V."/>
            <person name="Corradi N."/>
            <person name="Roux C."/>
            <person name="Martin F.M."/>
        </authorList>
    </citation>
    <scope>NUCLEOTIDE SEQUENCE [LARGE SCALE GENOMIC DNA]</scope>
    <source>
        <strain evidence="1 2">DAOM 194757</strain>
    </source>
</reference>